<protein>
    <submittedName>
        <fullName evidence="2">DUF4393 domain-containing protein</fullName>
    </submittedName>
</protein>
<dbReference type="AlphaFoldDB" id="A0A5A7S5A3"/>
<name>A0A5A7S5A3_9NOCA</name>
<evidence type="ECO:0000313" key="2">
    <source>
        <dbReference type="EMBL" id="KAA0017408.1"/>
    </source>
</evidence>
<dbReference type="RefSeq" id="WP_149433038.1">
    <property type="nucleotide sequence ID" value="NZ_VLNY01000022.1"/>
</dbReference>
<feature type="region of interest" description="Disordered" evidence="1">
    <location>
        <begin position="76"/>
        <end position="100"/>
    </location>
</feature>
<organism evidence="2 3">
    <name type="scientific">Antrihabitans cavernicola</name>
    <dbReference type="NCBI Taxonomy" id="2495913"/>
    <lineage>
        <taxon>Bacteria</taxon>
        <taxon>Bacillati</taxon>
        <taxon>Actinomycetota</taxon>
        <taxon>Actinomycetes</taxon>
        <taxon>Mycobacteriales</taxon>
        <taxon>Nocardiaceae</taxon>
        <taxon>Antrihabitans</taxon>
    </lineage>
</organism>
<dbReference type="OrthoDB" id="3783346at2"/>
<reference evidence="2 3" key="1">
    <citation type="submission" date="2019-07" db="EMBL/GenBank/DDBJ databases">
        <title>Rhodococcus cavernicolus sp. nov., isolated from a cave.</title>
        <authorList>
            <person name="Lee S.D."/>
        </authorList>
    </citation>
    <scope>NUCLEOTIDE SEQUENCE [LARGE SCALE GENOMIC DNA]</scope>
    <source>
        <strain evidence="2 3">C1-24</strain>
    </source>
</reference>
<proteinExistence type="predicted"/>
<dbReference type="Proteomes" id="UP000322244">
    <property type="component" value="Unassembled WGS sequence"/>
</dbReference>
<sequence>MTEKITGPHELQTIPPKALVQDLARRASGTSDRLRHLPIAGVELAVKLTPFAALRAPMAMTEAVLRRALLPNGGDESVDSGVYPGAREGQSDEAFTAPPDARLSVRSMVAELLDRSVRQSPRQAEEANFKRLLLQLVPDEARILHALSDGEPRAMEHIGFGSMGGTPDRMVLRYASPIGTQAGVRCPESVPDYLAHLVALDLVTVGAEDETLREQYEILDTYSEVEAAEEEAKADSLSEKLRLKTALRERHIIAISELGNKLWEAAHPDTHTFMVAEQRQDPEIDFDEDLPPEP</sequence>
<gene>
    <name evidence="2" type="ORF">FOY51_25265</name>
</gene>
<evidence type="ECO:0000256" key="1">
    <source>
        <dbReference type="SAM" id="MobiDB-lite"/>
    </source>
</evidence>
<accession>A0A5A7S5A3</accession>
<dbReference type="Gene3D" id="3.30.110.190">
    <property type="match status" value="1"/>
</dbReference>
<keyword evidence="3" id="KW-1185">Reference proteome</keyword>
<dbReference type="Pfam" id="PF14337">
    <property type="entry name" value="Abi_alpha"/>
    <property type="match status" value="1"/>
</dbReference>
<dbReference type="InterPro" id="IPR025506">
    <property type="entry name" value="Abi_alpha"/>
</dbReference>
<evidence type="ECO:0000313" key="3">
    <source>
        <dbReference type="Proteomes" id="UP000322244"/>
    </source>
</evidence>
<dbReference type="EMBL" id="VLNY01000022">
    <property type="protein sequence ID" value="KAA0017408.1"/>
    <property type="molecule type" value="Genomic_DNA"/>
</dbReference>
<comment type="caution">
    <text evidence="2">The sequence shown here is derived from an EMBL/GenBank/DDBJ whole genome shotgun (WGS) entry which is preliminary data.</text>
</comment>